<keyword evidence="10" id="KW-0378">Hydrolase</keyword>
<dbReference type="SMART" id="SM00471">
    <property type="entry name" value="HDc"/>
    <property type="match status" value="1"/>
</dbReference>
<dbReference type="FunFam" id="1.10.3210.10:FF:000011">
    <property type="entry name" value="HD domain-containing protein 2"/>
    <property type="match status" value="1"/>
</dbReference>
<comment type="cofactor">
    <cofactor evidence="2">
        <name>Mn(2+)</name>
        <dbReference type="ChEBI" id="CHEBI:29035"/>
    </cofactor>
</comment>
<evidence type="ECO:0000256" key="4">
    <source>
        <dbReference type="ARBA" id="ARBA00001946"/>
    </source>
</evidence>
<evidence type="ECO:0000256" key="11">
    <source>
        <dbReference type="ARBA" id="ARBA00022842"/>
    </source>
</evidence>
<name>A0A9N8ZCH3_9GLOM</name>
<comment type="catalytic activity">
    <reaction evidence="1">
        <text>a 2'-deoxyribonucleoside 5'-phosphate + H2O = a 2'-deoxyribonucleoside + phosphate</text>
        <dbReference type="Rhea" id="RHEA:36167"/>
        <dbReference type="ChEBI" id="CHEBI:15377"/>
        <dbReference type="ChEBI" id="CHEBI:18274"/>
        <dbReference type="ChEBI" id="CHEBI:43474"/>
        <dbReference type="ChEBI" id="CHEBI:65317"/>
        <dbReference type="EC" id="3.1.3.89"/>
    </reaction>
</comment>
<evidence type="ECO:0000313" key="13">
    <source>
        <dbReference type="EMBL" id="CAG8489538.1"/>
    </source>
</evidence>
<evidence type="ECO:0000256" key="1">
    <source>
        <dbReference type="ARBA" id="ARBA00001638"/>
    </source>
</evidence>
<dbReference type="SUPFAM" id="SSF109604">
    <property type="entry name" value="HD-domain/PDEase-like"/>
    <property type="match status" value="1"/>
</dbReference>
<sequence>MEAKVIEKEVDPINNKEVSNVTNVLDFLYICQKLKQTKRTGWLNHGIKNPESISDHMHRMSILALLCNDDSLDRDRCVKMTVVHDLAESKVGDITPLDGISKEEKHRLEEGAMRHLCTDLLGNTPQSKEIFELWQEYENAETAEALFVKDLDKFEMLLQAFEYEKSDKKDLTEFFESASNKIQHPLVKRWANELYVQREEYKKKQNHWVLNQQIIN</sequence>
<dbReference type="GO" id="GO:0002953">
    <property type="term" value="F:5'-deoxynucleotidase activity"/>
    <property type="evidence" value="ECO:0007669"/>
    <property type="project" value="UniProtKB-EC"/>
</dbReference>
<evidence type="ECO:0000256" key="10">
    <source>
        <dbReference type="ARBA" id="ARBA00022801"/>
    </source>
</evidence>
<dbReference type="AlphaFoldDB" id="A0A9N8ZCH3"/>
<proteinExistence type="inferred from homology"/>
<comment type="cofactor">
    <cofactor evidence="4">
        <name>Mg(2+)</name>
        <dbReference type="ChEBI" id="CHEBI:18420"/>
    </cofactor>
</comment>
<dbReference type="InterPro" id="IPR003607">
    <property type="entry name" value="HD/PDEase_dom"/>
</dbReference>
<evidence type="ECO:0000256" key="5">
    <source>
        <dbReference type="ARBA" id="ARBA00004074"/>
    </source>
</evidence>
<dbReference type="GO" id="GO:0009159">
    <property type="term" value="P:deoxyribonucleoside monophosphate catabolic process"/>
    <property type="evidence" value="ECO:0007669"/>
    <property type="project" value="UniProtKB-ARBA"/>
</dbReference>
<comment type="caution">
    <text evidence="13">The sequence shown here is derived from an EMBL/GenBank/DDBJ whole genome shotgun (WGS) entry which is preliminary data.</text>
</comment>
<comment type="similarity">
    <text evidence="6">Belongs to the HDDC2 family.</text>
</comment>
<evidence type="ECO:0000256" key="8">
    <source>
        <dbReference type="ARBA" id="ARBA00012964"/>
    </source>
</evidence>
<gene>
    <name evidence="13" type="ORF">ALEPTO_LOCUS2908</name>
</gene>
<comment type="cofactor">
    <cofactor evidence="3">
        <name>Co(2+)</name>
        <dbReference type="ChEBI" id="CHEBI:48828"/>
    </cofactor>
</comment>
<comment type="function">
    <text evidence="5">Catalyzes the dephosphorylation of the nucleoside 5'-monophosphates deoxyadenosine monophosphate (dAMP), deoxycytidine monophosphate (dCMP), deoxyguanosine monophosphate (dGMP) and deoxythymidine monophosphate (dTMP).</text>
</comment>
<keyword evidence="9" id="KW-0479">Metal-binding</keyword>
<evidence type="ECO:0000256" key="3">
    <source>
        <dbReference type="ARBA" id="ARBA00001941"/>
    </source>
</evidence>
<evidence type="ECO:0000256" key="7">
    <source>
        <dbReference type="ARBA" id="ARBA00011738"/>
    </source>
</evidence>
<dbReference type="GO" id="GO:0046872">
    <property type="term" value="F:metal ion binding"/>
    <property type="evidence" value="ECO:0007669"/>
    <property type="project" value="UniProtKB-KW"/>
</dbReference>
<dbReference type="OrthoDB" id="10254258at2759"/>
<accession>A0A9N8ZCH3</accession>
<dbReference type="InterPro" id="IPR006674">
    <property type="entry name" value="HD_domain"/>
</dbReference>
<dbReference type="InterPro" id="IPR039356">
    <property type="entry name" value="YfbR/HDDC2"/>
</dbReference>
<dbReference type="PANTHER" id="PTHR11845">
    <property type="entry name" value="5'-DEOXYNUCLEOTIDASE HDDC2"/>
    <property type="match status" value="1"/>
</dbReference>
<dbReference type="EMBL" id="CAJVPS010000487">
    <property type="protein sequence ID" value="CAG8489538.1"/>
    <property type="molecule type" value="Genomic_DNA"/>
</dbReference>
<dbReference type="Proteomes" id="UP000789508">
    <property type="component" value="Unassembled WGS sequence"/>
</dbReference>
<protein>
    <recommendedName>
        <fullName evidence="8">5'-deoxynucleotidase</fullName>
        <ecNumber evidence="8">3.1.3.89</ecNumber>
    </recommendedName>
</protein>
<dbReference type="Pfam" id="PF13023">
    <property type="entry name" value="HD_3"/>
    <property type="match status" value="1"/>
</dbReference>
<keyword evidence="14" id="KW-1185">Reference proteome</keyword>
<feature type="domain" description="HD/PDEase" evidence="12">
    <location>
        <begin position="49"/>
        <end position="166"/>
    </location>
</feature>
<dbReference type="Gene3D" id="1.10.3210.10">
    <property type="entry name" value="Hypothetical protein af1432"/>
    <property type="match status" value="1"/>
</dbReference>
<organism evidence="13 14">
    <name type="scientific">Ambispora leptoticha</name>
    <dbReference type="NCBI Taxonomy" id="144679"/>
    <lineage>
        <taxon>Eukaryota</taxon>
        <taxon>Fungi</taxon>
        <taxon>Fungi incertae sedis</taxon>
        <taxon>Mucoromycota</taxon>
        <taxon>Glomeromycotina</taxon>
        <taxon>Glomeromycetes</taxon>
        <taxon>Archaeosporales</taxon>
        <taxon>Ambisporaceae</taxon>
        <taxon>Ambispora</taxon>
    </lineage>
</organism>
<dbReference type="GO" id="GO:0005737">
    <property type="term" value="C:cytoplasm"/>
    <property type="evidence" value="ECO:0007669"/>
    <property type="project" value="TreeGrafter"/>
</dbReference>
<dbReference type="PANTHER" id="PTHR11845:SF13">
    <property type="entry name" value="5'-DEOXYNUCLEOTIDASE HDDC2"/>
    <property type="match status" value="1"/>
</dbReference>
<evidence type="ECO:0000259" key="12">
    <source>
        <dbReference type="SMART" id="SM00471"/>
    </source>
</evidence>
<evidence type="ECO:0000256" key="6">
    <source>
        <dbReference type="ARBA" id="ARBA00009999"/>
    </source>
</evidence>
<reference evidence="13" key="1">
    <citation type="submission" date="2021-06" db="EMBL/GenBank/DDBJ databases">
        <authorList>
            <person name="Kallberg Y."/>
            <person name="Tangrot J."/>
            <person name="Rosling A."/>
        </authorList>
    </citation>
    <scope>NUCLEOTIDE SEQUENCE</scope>
    <source>
        <strain evidence="13">FL130A</strain>
    </source>
</reference>
<evidence type="ECO:0000313" key="14">
    <source>
        <dbReference type="Proteomes" id="UP000789508"/>
    </source>
</evidence>
<evidence type="ECO:0000256" key="2">
    <source>
        <dbReference type="ARBA" id="ARBA00001936"/>
    </source>
</evidence>
<dbReference type="EC" id="3.1.3.89" evidence="8"/>
<keyword evidence="11" id="KW-0460">Magnesium</keyword>
<comment type="subunit">
    <text evidence="7">Homodimer.</text>
</comment>
<evidence type="ECO:0000256" key="9">
    <source>
        <dbReference type="ARBA" id="ARBA00022723"/>
    </source>
</evidence>